<dbReference type="STRING" id="642492.Clole_2737"/>
<dbReference type="EMBL" id="CP002582">
    <property type="protein sequence ID" value="ADZ84437.1"/>
    <property type="molecule type" value="Genomic_DNA"/>
</dbReference>
<accession>F2JK22</accession>
<dbReference type="Proteomes" id="UP000008467">
    <property type="component" value="Chromosome"/>
</dbReference>
<evidence type="ECO:0000313" key="2">
    <source>
        <dbReference type="EMBL" id="ADZ84437.1"/>
    </source>
</evidence>
<dbReference type="HOGENOM" id="CLU_123238_0_0_9"/>
<evidence type="ECO:0000313" key="3">
    <source>
        <dbReference type="Proteomes" id="UP000008467"/>
    </source>
</evidence>
<evidence type="ECO:0008006" key="4">
    <source>
        <dbReference type="Google" id="ProtNLM"/>
    </source>
</evidence>
<dbReference type="eggNOG" id="COG4905">
    <property type="taxonomic scope" value="Bacteria"/>
</dbReference>
<dbReference type="InterPro" id="IPR010540">
    <property type="entry name" value="CmpB_TMEM229"/>
</dbReference>
<protein>
    <recommendedName>
        <fullName evidence="4">ABC-transporter type IV</fullName>
    </recommendedName>
</protein>
<keyword evidence="3" id="KW-1185">Reference proteome</keyword>
<keyword evidence="1" id="KW-1133">Transmembrane helix</keyword>
<dbReference type="KEGG" id="cle:Clole_2737"/>
<feature type="transmembrane region" description="Helical" evidence="1">
    <location>
        <begin position="7"/>
        <end position="24"/>
    </location>
</feature>
<reference evidence="2 3" key="1">
    <citation type="journal article" date="2011" name="J. Bacteriol.">
        <title>Complete genome sequence of the cellulose-degrading bacterium Cellulosilyticum lentocellum.</title>
        <authorList>
            <consortium name="US DOE Joint Genome Institute"/>
            <person name="Miller D.A."/>
            <person name="Suen G."/>
            <person name="Bruce D."/>
            <person name="Copeland A."/>
            <person name="Cheng J.F."/>
            <person name="Detter C."/>
            <person name="Goodwin L.A."/>
            <person name="Han C.S."/>
            <person name="Hauser L.J."/>
            <person name="Land M.L."/>
            <person name="Lapidus A."/>
            <person name="Lucas S."/>
            <person name="Meincke L."/>
            <person name="Pitluck S."/>
            <person name="Tapia R."/>
            <person name="Teshima H."/>
            <person name="Woyke T."/>
            <person name="Fox B.G."/>
            <person name="Angert E.R."/>
            <person name="Currie C.R."/>
        </authorList>
    </citation>
    <scope>NUCLEOTIDE SEQUENCE [LARGE SCALE GENOMIC DNA]</scope>
    <source>
        <strain evidence="3">ATCC 49066 / DSM 5427 / NCIMB 11756 / RHM5</strain>
    </source>
</reference>
<keyword evidence="1" id="KW-0472">Membrane</keyword>
<name>F2JK22_CELLD</name>
<feature type="transmembrane region" description="Helical" evidence="1">
    <location>
        <begin position="36"/>
        <end position="54"/>
    </location>
</feature>
<organism evidence="2 3">
    <name type="scientific">Cellulosilyticum lentocellum (strain ATCC 49066 / DSM 5427 / NCIMB 11756 / RHM5)</name>
    <name type="common">Clostridium lentocellum</name>
    <dbReference type="NCBI Taxonomy" id="642492"/>
    <lineage>
        <taxon>Bacteria</taxon>
        <taxon>Bacillati</taxon>
        <taxon>Bacillota</taxon>
        <taxon>Clostridia</taxon>
        <taxon>Lachnospirales</taxon>
        <taxon>Cellulosilyticaceae</taxon>
        <taxon>Cellulosilyticum</taxon>
    </lineage>
</organism>
<feature type="transmembrane region" description="Helical" evidence="1">
    <location>
        <begin position="61"/>
        <end position="86"/>
    </location>
</feature>
<keyword evidence="1" id="KW-0812">Transmembrane</keyword>
<feature type="transmembrane region" description="Helical" evidence="1">
    <location>
        <begin position="98"/>
        <end position="122"/>
    </location>
</feature>
<gene>
    <name evidence="2" type="ordered locus">Clole_2737</name>
</gene>
<dbReference type="AlphaFoldDB" id="F2JK22"/>
<evidence type="ECO:0000256" key="1">
    <source>
        <dbReference type="SAM" id="Phobius"/>
    </source>
</evidence>
<dbReference type="Pfam" id="PF06541">
    <property type="entry name" value="ABC_trans_CmpB"/>
    <property type="match status" value="1"/>
</dbReference>
<proteinExistence type="predicted"/>
<sequence>MKSITQLFKHLILFLVGSGAYYFIEVLWDGNSHWTMALLGGICFIAIGLINEFLSWDTSMWIQALIGSVIVTILEFIFGCVLNIWLKLGIWDYSQMPLNIFGQVCLVFSMFWFFLSILAILLDDYLRYWLFGEEEPHYKLI</sequence>
<dbReference type="RefSeq" id="WP_013657729.1">
    <property type="nucleotide sequence ID" value="NC_015275.1"/>
</dbReference>